<dbReference type="Proteomes" id="UP001167160">
    <property type="component" value="Unassembled WGS sequence"/>
</dbReference>
<dbReference type="HAMAP" id="MF_00276">
    <property type="entry name" value="KdpC"/>
    <property type="match status" value="1"/>
</dbReference>
<keyword evidence="2 11" id="KW-1003">Cell membrane</keyword>
<keyword evidence="3 11" id="KW-0633">Potassium transport</keyword>
<evidence type="ECO:0000256" key="2">
    <source>
        <dbReference type="ARBA" id="ARBA00022475"/>
    </source>
</evidence>
<evidence type="ECO:0000256" key="1">
    <source>
        <dbReference type="ARBA" id="ARBA00022448"/>
    </source>
</evidence>
<keyword evidence="1 11" id="KW-0813">Transport</keyword>
<comment type="subunit">
    <text evidence="11">The system is composed of three essential subunits: KdpA, KdpB and KdpC.</text>
</comment>
<evidence type="ECO:0000313" key="14">
    <source>
        <dbReference type="Proteomes" id="UP001167160"/>
    </source>
</evidence>
<comment type="caution">
    <text evidence="13">The sequence shown here is derived from an EMBL/GenBank/DDBJ whole genome shotgun (WGS) entry which is preliminary data.</text>
</comment>
<dbReference type="Pfam" id="PF02669">
    <property type="entry name" value="KdpC"/>
    <property type="match status" value="2"/>
</dbReference>
<keyword evidence="7 11" id="KW-0630">Potassium</keyword>
<dbReference type="PANTHER" id="PTHR30042">
    <property type="entry name" value="POTASSIUM-TRANSPORTING ATPASE C CHAIN"/>
    <property type="match status" value="1"/>
</dbReference>
<comment type="function">
    <text evidence="11">Part of the high-affinity ATP-driven potassium transport (or Kdp) system, which catalyzes the hydrolysis of ATP coupled with the electrogenic transport of potassium into the cytoplasm. This subunit acts as a catalytic chaperone that increases the ATP-binding affinity of the ATP-hydrolyzing subunit KdpB by the formation of a transient KdpB/KdpC/ATP ternary complex.</text>
</comment>
<keyword evidence="6 11" id="KW-0067">ATP-binding</keyword>
<evidence type="ECO:0000256" key="4">
    <source>
        <dbReference type="ARBA" id="ARBA00022692"/>
    </source>
</evidence>
<keyword evidence="9 11" id="KW-0406">Ion transport</keyword>
<dbReference type="InterPro" id="IPR003820">
    <property type="entry name" value="KdpC"/>
</dbReference>
<feature type="region of interest" description="Disordered" evidence="12">
    <location>
        <begin position="80"/>
        <end position="103"/>
    </location>
</feature>
<evidence type="ECO:0000256" key="8">
    <source>
        <dbReference type="ARBA" id="ARBA00022989"/>
    </source>
</evidence>
<evidence type="ECO:0000256" key="11">
    <source>
        <dbReference type="HAMAP-Rule" id="MF_00276"/>
    </source>
</evidence>
<dbReference type="PANTHER" id="PTHR30042:SF2">
    <property type="entry name" value="POTASSIUM-TRANSPORTING ATPASE KDPC SUBUNIT"/>
    <property type="match status" value="1"/>
</dbReference>
<name>A0ABT0XAX3_9ACTN</name>
<keyword evidence="10 11" id="KW-0472">Membrane</keyword>
<keyword evidence="8 11" id="KW-1133">Transmembrane helix</keyword>
<feature type="transmembrane region" description="Helical" evidence="11">
    <location>
        <begin position="12"/>
        <end position="31"/>
    </location>
</feature>
<evidence type="ECO:0000313" key="13">
    <source>
        <dbReference type="EMBL" id="MCM2578882.1"/>
    </source>
</evidence>
<comment type="subcellular location">
    <subcellularLocation>
        <location evidence="11">Cell membrane</location>
        <topology evidence="11">Single-pass membrane protein</topology>
    </subcellularLocation>
</comment>
<organism evidence="13 14">
    <name type="scientific">Streptomyces meridianus</name>
    <dbReference type="NCBI Taxonomy" id="2938945"/>
    <lineage>
        <taxon>Bacteria</taxon>
        <taxon>Bacillati</taxon>
        <taxon>Actinomycetota</taxon>
        <taxon>Actinomycetes</taxon>
        <taxon>Kitasatosporales</taxon>
        <taxon>Streptomycetaceae</taxon>
        <taxon>Streptomyces</taxon>
    </lineage>
</organism>
<evidence type="ECO:0000256" key="10">
    <source>
        <dbReference type="ARBA" id="ARBA00023136"/>
    </source>
</evidence>
<keyword evidence="5 11" id="KW-0547">Nucleotide-binding</keyword>
<sequence>MRPQPWLRQHWAALRALLLLTLVCGAVYPLLVTGIVQLPGLREQADGSMSETDGQPAGSRIIGQSFTDRDGNPLGQYFQSRPSAAGEHGYDPTASGASNLGPEDIVDTLPDPALVRAGKEDPHATQSLLTQVCSRSKAAAVLDRVDGRRPFCTPSGVGAVLSLIGARDAAGHVRRPARVVSVNEQCPARPFLATYRGVRVECARFGEDYSAGETVPVYGNAPRVPRVPPDAVTASGSGLDPDISPAYARLQAPRVARVRGVGERAVLDLIDRHTTGRALGFMGEPRVNVLQLNRDLDQDHPFRG</sequence>
<dbReference type="RefSeq" id="WP_251416025.1">
    <property type="nucleotide sequence ID" value="NZ_JAMQGM010000033.1"/>
</dbReference>
<keyword evidence="14" id="KW-1185">Reference proteome</keyword>
<dbReference type="EMBL" id="JAMQGM010000033">
    <property type="protein sequence ID" value="MCM2578882.1"/>
    <property type="molecule type" value="Genomic_DNA"/>
</dbReference>
<keyword evidence="4 11" id="KW-0812">Transmembrane</keyword>
<accession>A0ABT0XAX3</accession>
<evidence type="ECO:0000256" key="3">
    <source>
        <dbReference type="ARBA" id="ARBA00022538"/>
    </source>
</evidence>
<evidence type="ECO:0000256" key="6">
    <source>
        <dbReference type="ARBA" id="ARBA00022840"/>
    </source>
</evidence>
<evidence type="ECO:0000256" key="12">
    <source>
        <dbReference type="SAM" id="MobiDB-lite"/>
    </source>
</evidence>
<evidence type="ECO:0000256" key="9">
    <source>
        <dbReference type="ARBA" id="ARBA00023065"/>
    </source>
</evidence>
<proteinExistence type="inferred from homology"/>
<reference evidence="13" key="1">
    <citation type="journal article" date="2023" name="Int. J. Syst. Evol. Microbiol.">
        <title>Streptomyces meridianus sp. nov. isolated from brackish water of the Tagus estuary in Alcochete, Portugal.</title>
        <authorList>
            <person name="Santos J.D.N."/>
            <person name="Klimek D."/>
            <person name="Calusinska M."/>
            <person name="Lobo Da Cunha A."/>
            <person name="Catita J."/>
            <person name="Goncalves H."/>
            <person name="Gonzalez I."/>
            <person name="Reyes F."/>
            <person name="Lage O.M."/>
        </authorList>
    </citation>
    <scope>NUCLEOTIDE SEQUENCE</scope>
    <source>
        <strain evidence="13">MTZ3.1</strain>
    </source>
</reference>
<evidence type="ECO:0000256" key="7">
    <source>
        <dbReference type="ARBA" id="ARBA00022958"/>
    </source>
</evidence>
<protein>
    <recommendedName>
        <fullName evidence="11">Potassium-transporting ATPase KdpC subunit</fullName>
    </recommendedName>
    <alternativeName>
        <fullName evidence="11">ATP phosphohydrolase [potassium-transporting] C chain</fullName>
    </alternativeName>
    <alternativeName>
        <fullName evidence="11">Potassium-binding and translocating subunit C</fullName>
    </alternativeName>
    <alternativeName>
        <fullName evidence="11">Potassium-translocating ATPase C chain</fullName>
    </alternativeName>
</protein>
<evidence type="ECO:0000256" key="5">
    <source>
        <dbReference type="ARBA" id="ARBA00022741"/>
    </source>
</evidence>
<comment type="similarity">
    <text evidence="11">Belongs to the KdpC family.</text>
</comment>
<gene>
    <name evidence="11" type="primary">kdpC</name>
    <name evidence="13" type="ORF">M1E25_16240</name>
</gene>